<dbReference type="SUPFAM" id="SSF52156">
    <property type="entry name" value="Initiation factor IF2/eIF5b, domain 3"/>
    <property type="match status" value="1"/>
</dbReference>
<evidence type="ECO:0000256" key="6">
    <source>
        <dbReference type="ARBA" id="ARBA00022741"/>
    </source>
</evidence>
<dbReference type="FunFam" id="2.40.30.10:FF:000008">
    <property type="entry name" value="Translation initiation factor IF-2"/>
    <property type="match status" value="1"/>
</dbReference>
<evidence type="ECO:0000256" key="7">
    <source>
        <dbReference type="ARBA" id="ARBA00022917"/>
    </source>
</evidence>
<dbReference type="GO" id="GO:0005525">
    <property type="term" value="F:GTP binding"/>
    <property type="evidence" value="ECO:0007669"/>
    <property type="project" value="UniProtKB-KW"/>
</dbReference>
<gene>
    <name evidence="10 15" type="primary">infB</name>
    <name evidence="15" type="ORF">HUG20_10185</name>
</gene>
<comment type="subcellular location">
    <subcellularLocation>
        <location evidence="1 10 12">Cytoplasm</location>
    </subcellularLocation>
</comment>
<evidence type="ECO:0000259" key="14">
    <source>
        <dbReference type="PROSITE" id="PS51722"/>
    </source>
</evidence>
<dbReference type="Gene3D" id="3.40.50.10050">
    <property type="entry name" value="Translation initiation factor IF- 2, domain 3"/>
    <property type="match status" value="1"/>
</dbReference>
<dbReference type="InterPro" id="IPR000795">
    <property type="entry name" value="T_Tr_GTP-bd_dom"/>
</dbReference>
<dbReference type="InterPro" id="IPR015760">
    <property type="entry name" value="TIF_IF2"/>
</dbReference>
<dbReference type="InterPro" id="IPR044145">
    <property type="entry name" value="IF2_II"/>
</dbReference>
<reference evidence="15 16" key="1">
    <citation type="submission" date="2020-06" db="EMBL/GenBank/DDBJ databases">
        <title>Genomic analysis of Salicibibacter sp. NKC21-4.</title>
        <authorList>
            <person name="Oh Y.J."/>
        </authorList>
    </citation>
    <scope>NUCLEOTIDE SEQUENCE [LARGE SCALE GENOMIC DNA]</scope>
    <source>
        <strain evidence="15 16">NKC21-4</strain>
    </source>
</reference>
<evidence type="ECO:0000256" key="11">
    <source>
        <dbReference type="RuleBase" id="RU000644"/>
    </source>
</evidence>
<dbReference type="RefSeq" id="WP_200084348.1">
    <property type="nucleotide sequence ID" value="NZ_CP054706.1"/>
</dbReference>
<dbReference type="Pfam" id="PF03144">
    <property type="entry name" value="GTP_EFTU_D2"/>
    <property type="match status" value="1"/>
</dbReference>
<evidence type="ECO:0000313" key="16">
    <source>
        <dbReference type="Proteomes" id="UP000595349"/>
    </source>
</evidence>
<comment type="function">
    <text evidence="9 10 11">One of the essential components for the initiation of protein synthesis. Protects formylmethionyl-tRNA from spontaneous hydrolysis and promotes its binding to the 30S ribosomal subunits. Also involved in the hydrolysis of GTP during the formation of the 70S ribosomal complex.</text>
</comment>
<dbReference type="CDD" id="cd03692">
    <property type="entry name" value="mtIF2_IVc"/>
    <property type="match status" value="1"/>
</dbReference>
<feature type="compositionally biased region" description="Basic residues" evidence="13">
    <location>
        <begin position="116"/>
        <end position="128"/>
    </location>
</feature>
<dbReference type="CDD" id="cd01887">
    <property type="entry name" value="IF2_eIF5B"/>
    <property type="match status" value="1"/>
</dbReference>
<evidence type="ECO:0000256" key="1">
    <source>
        <dbReference type="ARBA" id="ARBA00004496"/>
    </source>
</evidence>
<dbReference type="PROSITE" id="PS51722">
    <property type="entry name" value="G_TR_2"/>
    <property type="match status" value="1"/>
</dbReference>
<dbReference type="GO" id="GO:0003924">
    <property type="term" value="F:GTPase activity"/>
    <property type="evidence" value="ECO:0007669"/>
    <property type="project" value="UniProtKB-UniRule"/>
</dbReference>
<dbReference type="InterPro" id="IPR036925">
    <property type="entry name" value="TIF_IF2_dom3_sf"/>
</dbReference>
<dbReference type="Gene3D" id="3.40.50.300">
    <property type="entry name" value="P-loop containing nucleotide triphosphate hydrolases"/>
    <property type="match status" value="1"/>
</dbReference>
<sequence length="717" mass="78719">MAKMRVYEYAKSINKSSKEVVADLKAKNINVSNHMSVINDEQIKQLEQNQTTEKKDGSMGRNENQTKEKQTNASTQSQNQNNRKKTQQHNKQDKRNNGQNRQRPGGQRGGNQGPGRRGKGNKNQKRRAKEAPKIPEKITFSGSLTVAELAQKLNKETSELIKKLMGLGVMATKNEALDKTSIELIADDFGVEVEEEEVVDPLDIERYEEEDDPANLEERAPVVTIMGHVDHGKTTLLDGIRKTKVTDTEAGGITQHIGAYQVEEGGKRVTFLDTPGHAAFTTMRARGAQATDITILVVAADDGVMPQTVEALNHAKAAEVPIIVAVNKTDKENANPDRVMQELTEYELVPEAWGGETIFVNVSAMKGEGIDELLEMILLVAEVEELKANPSKRAQGTVIEAELDKGRGPVATLLVQGGVMNVGDPIVVGYTYGRIRAMMNDVGRRVKTAGPSTPVEITGLNDVPEAGDQFLVFADEKKAKQIGEGRAVRAKEARRRQTSRVSLDDLYNQIKEGEIKEINIIVKADVQGSVEAVRGSLEKIDVAGAKVNIIHTGVGAVTESDVILASASNAVIIGFNVRPGTNAKRTAEVENVDVRLYRVIYDAIEEIEAAMKGLLDPEYEEKVIGHVEVRQLFKVSRIGTIAGSYVTDGKITRDSNVRVLRDGVVIFDGKISALKRFKDDVREVSNNYECGITLENFNDVKEGDTIEAYVMEEVPRT</sequence>
<evidence type="ECO:0000256" key="5">
    <source>
        <dbReference type="ARBA" id="ARBA00022540"/>
    </source>
</evidence>
<name>A0A7T6ZB49_9BACI</name>
<dbReference type="Pfam" id="PF11987">
    <property type="entry name" value="IF-2"/>
    <property type="match status" value="1"/>
</dbReference>
<dbReference type="GO" id="GO:0003743">
    <property type="term" value="F:translation initiation factor activity"/>
    <property type="evidence" value="ECO:0007669"/>
    <property type="project" value="UniProtKB-UniRule"/>
</dbReference>
<feature type="binding site" evidence="10">
    <location>
        <begin position="273"/>
        <end position="277"/>
    </location>
    <ligand>
        <name>GTP</name>
        <dbReference type="ChEBI" id="CHEBI:37565"/>
    </ligand>
</feature>
<dbReference type="AlphaFoldDB" id="A0A7T6ZB49"/>
<dbReference type="InterPro" id="IPR004161">
    <property type="entry name" value="EFTu-like_2"/>
</dbReference>
<evidence type="ECO:0000256" key="2">
    <source>
        <dbReference type="ARBA" id="ARBA00007733"/>
    </source>
</evidence>
<comment type="similarity">
    <text evidence="2 10 11">Belongs to the TRAFAC class translation factor GTPase superfamily. Classic translation factor GTPase family. IF-2 subfamily.</text>
</comment>
<dbReference type="FunFam" id="3.40.50.300:FF:000019">
    <property type="entry name" value="Translation initiation factor IF-2"/>
    <property type="match status" value="1"/>
</dbReference>
<keyword evidence="16" id="KW-1185">Reference proteome</keyword>
<feature type="region of interest" description="Disordered" evidence="13">
    <location>
        <begin position="40"/>
        <end position="136"/>
    </location>
</feature>
<protein>
    <recommendedName>
        <fullName evidence="3 10">Translation initiation factor IF-2</fullName>
    </recommendedName>
</protein>
<evidence type="ECO:0000256" key="10">
    <source>
        <dbReference type="HAMAP-Rule" id="MF_00100"/>
    </source>
</evidence>
<dbReference type="NCBIfam" id="TIGR00231">
    <property type="entry name" value="small_GTP"/>
    <property type="match status" value="1"/>
</dbReference>
<dbReference type="InterPro" id="IPR009000">
    <property type="entry name" value="Transl_B-barrel_sf"/>
</dbReference>
<dbReference type="InterPro" id="IPR053905">
    <property type="entry name" value="EF-G-like_DII"/>
</dbReference>
<dbReference type="SUPFAM" id="SSF52540">
    <property type="entry name" value="P-loop containing nucleoside triphosphate hydrolases"/>
    <property type="match status" value="1"/>
</dbReference>
<organism evidence="15 16">
    <name type="scientific">Salicibibacter cibi</name>
    <dbReference type="NCBI Taxonomy" id="2743001"/>
    <lineage>
        <taxon>Bacteria</taxon>
        <taxon>Bacillati</taxon>
        <taxon>Bacillota</taxon>
        <taxon>Bacilli</taxon>
        <taxon>Bacillales</taxon>
        <taxon>Bacillaceae</taxon>
        <taxon>Salicibibacter</taxon>
    </lineage>
</organism>
<dbReference type="Gene3D" id="1.10.10.2480">
    <property type="match status" value="1"/>
</dbReference>
<feature type="region of interest" description="G-domain" evidence="10">
    <location>
        <begin position="221"/>
        <end position="369"/>
    </location>
</feature>
<dbReference type="FunFam" id="3.40.50.10050:FF:000001">
    <property type="entry name" value="Translation initiation factor IF-2"/>
    <property type="match status" value="1"/>
</dbReference>
<dbReference type="Proteomes" id="UP000595349">
    <property type="component" value="Chromosome"/>
</dbReference>
<evidence type="ECO:0000256" key="12">
    <source>
        <dbReference type="RuleBase" id="RU000645"/>
    </source>
</evidence>
<dbReference type="PANTHER" id="PTHR43381">
    <property type="entry name" value="TRANSLATION INITIATION FACTOR IF-2-RELATED"/>
    <property type="match status" value="1"/>
</dbReference>
<dbReference type="NCBIfam" id="TIGR00487">
    <property type="entry name" value="IF-2"/>
    <property type="match status" value="1"/>
</dbReference>
<evidence type="ECO:0000256" key="3">
    <source>
        <dbReference type="ARBA" id="ARBA00020675"/>
    </source>
</evidence>
<dbReference type="InterPro" id="IPR000178">
    <property type="entry name" value="TF_IF2_bacterial-like"/>
</dbReference>
<dbReference type="InterPro" id="IPR027417">
    <property type="entry name" value="P-loop_NTPase"/>
</dbReference>
<dbReference type="KEGG" id="scib:HUG20_10185"/>
<dbReference type="GO" id="GO:0005829">
    <property type="term" value="C:cytosol"/>
    <property type="evidence" value="ECO:0007669"/>
    <property type="project" value="TreeGrafter"/>
</dbReference>
<dbReference type="Gene3D" id="2.40.30.10">
    <property type="entry name" value="Translation factors"/>
    <property type="match status" value="2"/>
</dbReference>
<accession>A0A7T6ZB49</accession>
<dbReference type="InterPro" id="IPR023115">
    <property type="entry name" value="TIF_IF2_dom3"/>
</dbReference>
<feature type="compositionally biased region" description="Basic and acidic residues" evidence="13">
    <location>
        <begin position="52"/>
        <end position="70"/>
    </location>
</feature>
<dbReference type="Pfam" id="PF04760">
    <property type="entry name" value="IF2_N"/>
    <property type="match status" value="2"/>
</dbReference>
<keyword evidence="6 10" id="KW-0547">Nucleotide-binding</keyword>
<evidence type="ECO:0000313" key="15">
    <source>
        <dbReference type="EMBL" id="QQK80220.1"/>
    </source>
</evidence>
<dbReference type="HAMAP" id="MF_00100_B">
    <property type="entry name" value="IF_2_B"/>
    <property type="match status" value="1"/>
</dbReference>
<dbReference type="FunFam" id="2.40.30.10:FF:000007">
    <property type="entry name" value="Translation initiation factor IF-2"/>
    <property type="match status" value="1"/>
</dbReference>
<dbReference type="InterPro" id="IPR006847">
    <property type="entry name" value="IF2_N"/>
</dbReference>
<evidence type="ECO:0000256" key="4">
    <source>
        <dbReference type="ARBA" id="ARBA00022490"/>
    </source>
</evidence>
<feature type="binding site" evidence="10">
    <location>
        <begin position="327"/>
        <end position="330"/>
    </location>
    <ligand>
        <name>GTP</name>
        <dbReference type="ChEBI" id="CHEBI:37565"/>
    </ligand>
</feature>
<dbReference type="CDD" id="cd03702">
    <property type="entry name" value="IF2_mtIF2_II"/>
    <property type="match status" value="1"/>
</dbReference>
<keyword evidence="8 10" id="KW-0342">GTP-binding</keyword>
<keyword evidence="5 10" id="KW-0396">Initiation factor</keyword>
<proteinExistence type="inferred from homology"/>
<dbReference type="PROSITE" id="PS01176">
    <property type="entry name" value="IF2"/>
    <property type="match status" value="1"/>
</dbReference>
<dbReference type="PANTHER" id="PTHR43381:SF5">
    <property type="entry name" value="TR-TYPE G DOMAIN-CONTAINING PROTEIN"/>
    <property type="match status" value="1"/>
</dbReference>
<dbReference type="InterPro" id="IPR005225">
    <property type="entry name" value="Small_GTP-bd"/>
</dbReference>
<keyword evidence="7 10" id="KW-0648">Protein biosynthesis</keyword>
<feature type="binding site" evidence="10">
    <location>
        <begin position="227"/>
        <end position="234"/>
    </location>
    <ligand>
        <name>GTP</name>
        <dbReference type="ChEBI" id="CHEBI:37565"/>
    </ligand>
</feature>
<evidence type="ECO:0000256" key="13">
    <source>
        <dbReference type="SAM" id="MobiDB-lite"/>
    </source>
</evidence>
<dbReference type="SUPFAM" id="SSF50447">
    <property type="entry name" value="Translation proteins"/>
    <property type="match status" value="2"/>
</dbReference>
<keyword evidence="4 10" id="KW-0963">Cytoplasm</keyword>
<feature type="domain" description="Tr-type G" evidence="14">
    <location>
        <begin position="218"/>
        <end position="387"/>
    </location>
</feature>
<feature type="compositionally biased region" description="Gly residues" evidence="13">
    <location>
        <begin position="106"/>
        <end position="115"/>
    </location>
</feature>
<dbReference type="Pfam" id="PF22042">
    <property type="entry name" value="EF-G_D2"/>
    <property type="match status" value="1"/>
</dbReference>
<evidence type="ECO:0000256" key="9">
    <source>
        <dbReference type="ARBA" id="ARBA00025162"/>
    </source>
</evidence>
<dbReference type="EMBL" id="CP054706">
    <property type="protein sequence ID" value="QQK80220.1"/>
    <property type="molecule type" value="Genomic_DNA"/>
</dbReference>
<dbReference type="Pfam" id="PF00009">
    <property type="entry name" value="GTP_EFTU"/>
    <property type="match status" value="1"/>
</dbReference>
<evidence type="ECO:0000256" key="8">
    <source>
        <dbReference type="ARBA" id="ARBA00023134"/>
    </source>
</evidence>
<feature type="compositionally biased region" description="Low complexity" evidence="13">
    <location>
        <begin position="71"/>
        <end position="81"/>
    </location>
</feature>